<dbReference type="Proteomes" id="UP001055102">
    <property type="component" value="Unassembled WGS sequence"/>
</dbReference>
<evidence type="ECO:0000256" key="1">
    <source>
        <dbReference type="SAM" id="MobiDB-lite"/>
    </source>
</evidence>
<gene>
    <name evidence="3" type="ORF">AOPFMNJM_2983</name>
</gene>
<proteinExistence type="predicted"/>
<protein>
    <submittedName>
        <fullName evidence="3">Uncharacterized protein</fullName>
    </submittedName>
</protein>
<dbReference type="EMBL" id="BPQR01000049">
    <property type="protein sequence ID" value="GJE07654.1"/>
    <property type="molecule type" value="Genomic_DNA"/>
</dbReference>
<organism evidence="3 4">
    <name type="scientific">Methylobacterium jeotgali</name>
    <dbReference type="NCBI Taxonomy" id="381630"/>
    <lineage>
        <taxon>Bacteria</taxon>
        <taxon>Pseudomonadati</taxon>
        <taxon>Pseudomonadota</taxon>
        <taxon>Alphaproteobacteria</taxon>
        <taxon>Hyphomicrobiales</taxon>
        <taxon>Methylobacteriaceae</taxon>
        <taxon>Methylobacterium</taxon>
    </lineage>
</organism>
<reference evidence="3" key="2">
    <citation type="submission" date="2021-08" db="EMBL/GenBank/DDBJ databases">
        <authorList>
            <person name="Tani A."/>
            <person name="Ola A."/>
            <person name="Ogura Y."/>
            <person name="Katsura K."/>
            <person name="Hayashi T."/>
        </authorList>
    </citation>
    <scope>NUCLEOTIDE SEQUENCE</scope>
    <source>
        <strain evidence="3">LMG 23639</strain>
    </source>
</reference>
<reference evidence="3" key="1">
    <citation type="journal article" date="2021" name="Front. Microbiol.">
        <title>Comprehensive Comparative Genomics and Phenotyping of Methylobacterium Species.</title>
        <authorList>
            <person name="Alessa O."/>
            <person name="Ogura Y."/>
            <person name="Fujitani Y."/>
            <person name="Takami H."/>
            <person name="Hayashi T."/>
            <person name="Sahin N."/>
            <person name="Tani A."/>
        </authorList>
    </citation>
    <scope>NUCLEOTIDE SEQUENCE</scope>
    <source>
        <strain evidence="3">LMG 23639</strain>
    </source>
</reference>
<keyword evidence="2" id="KW-0732">Signal</keyword>
<evidence type="ECO:0000313" key="4">
    <source>
        <dbReference type="Proteomes" id="UP001055102"/>
    </source>
</evidence>
<comment type="caution">
    <text evidence="3">The sequence shown here is derived from an EMBL/GenBank/DDBJ whole genome shotgun (WGS) entry which is preliminary data.</text>
</comment>
<feature type="chain" id="PRO_5045945165" evidence="2">
    <location>
        <begin position="21"/>
        <end position="144"/>
    </location>
</feature>
<evidence type="ECO:0000313" key="3">
    <source>
        <dbReference type="EMBL" id="GJE07654.1"/>
    </source>
</evidence>
<keyword evidence="4" id="KW-1185">Reference proteome</keyword>
<feature type="region of interest" description="Disordered" evidence="1">
    <location>
        <begin position="124"/>
        <end position="144"/>
    </location>
</feature>
<evidence type="ECO:0000256" key="2">
    <source>
        <dbReference type="SAM" id="SignalP"/>
    </source>
</evidence>
<feature type="signal peptide" evidence="2">
    <location>
        <begin position="1"/>
        <end position="20"/>
    </location>
</feature>
<accession>A0ABQ4SYP2</accession>
<name>A0ABQ4SYP2_9HYPH</name>
<dbReference type="RefSeq" id="WP_238276942.1">
    <property type="nucleotide sequence ID" value="NZ_BPQR01000049.1"/>
</dbReference>
<sequence>MKASLLGLVALCAFPLTAEARPAPRPSQAQAEAVMAPLRSAATDCFAETVMANPGAMRHARAGEWYQAAGVIGFLCRPEVDAMVQAHDRLFGQGSGNRYFKAGYARHLDHELAQRLQPLLERKAVASAEPPVEKIETSAEEPAN</sequence>